<proteinExistence type="inferred from homology"/>
<dbReference type="InterPro" id="IPR035093">
    <property type="entry name" value="RelE/ParE_toxin_dom_sf"/>
</dbReference>
<keyword evidence="4" id="KW-1185">Reference proteome</keyword>
<dbReference type="PANTHER" id="PTHR35601">
    <property type="entry name" value="TOXIN RELE"/>
    <property type="match status" value="1"/>
</dbReference>
<protein>
    <submittedName>
        <fullName evidence="3">RelE/StbE replicon stabilization toxin</fullName>
    </submittedName>
</protein>
<name>A0A0M4L7X0_9HYPH</name>
<organism evidence="3 4">
    <name type="scientific">Bartonella ancashensis</name>
    <dbReference type="NCBI Taxonomy" id="1318743"/>
    <lineage>
        <taxon>Bacteria</taxon>
        <taxon>Pseudomonadati</taxon>
        <taxon>Pseudomonadota</taxon>
        <taxon>Alphaproteobacteria</taxon>
        <taxon>Hyphomicrobiales</taxon>
        <taxon>Bartonellaceae</taxon>
        <taxon>Bartonella</taxon>
    </lineage>
</organism>
<dbReference type="PATRIC" id="fig|1318743.3.peg.637"/>
<dbReference type="PANTHER" id="PTHR35601:SF1">
    <property type="entry name" value="TOXIN RELE"/>
    <property type="match status" value="1"/>
</dbReference>
<dbReference type="SUPFAM" id="SSF143011">
    <property type="entry name" value="RelE-like"/>
    <property type="match status" value="1"/>
</dbReference>
<dbReference type="RefSeq" id="WP_053944008.1">
    <property type="nucleotide sequence ID" value="NZ_CP010401.1"/>
</dbReference>
<dbReference type="AlphaFoldDB" id="A0A0M4L7X0"/>
<dbReference type="NCBIfam" id="TIGR02385">
    <property type="entry name" value="RelE_StbE"/>
    <property type="match status" value="1"/>
</dbReference>
<evidence type="ECO:0000313" key="4">
    <source>
        <dbReference type="Proteomes" id="UP000057213"/>
    </source>
</evidence>
<dbReference type="OrthoDB" id="5570653at2"/>
<dbReference type="Pfam" id="PF05016">
    <property type="entry name" value="ParE_toxin"/>
    <property type="match status" value="1"/>
</dbReference>
<dbReference type="InterPro" id="IPR007712">
    <property type="entry name" value="RelE/ParE_toxin"/>
</dbReference>
<keyword evidence="2" id="KW-1277">Toxin-antitoxin system</keyword>
<accession>A0A0M4L7X0</accession>
<dbReference type="KEGG" id="banc:PU02_0624"/>
<dbReference type="EMBL" id="CP010401">
    <property type="protein sequence ID" value="ALE03438.1"/>
    <property type="molecule type" value="Genomic_DNA"/>
</dbReference>
<evidence type="ECO:0000256" key="2">
    <source>
        <dbReference type="ARBA" id="ARBA00022649"/>
    </source>
</evidence>
<sequence>MVWTIKYENKALSFLKRCDKKEAQRILNFLDEQISPLGNVRTVGKPLRGQLSGLWRYRIGNYRILCDIYDKELFILVLAIGHRKNIYKN</sequence>
<dbReference type="STRING" id="1318743.PU02_0624"/>
<evidence type="ECO:0000313" key="3">
    <source>
        <dbReference type="EMBL" id="ALE03438.1"/>
    </source>
</evidence>
<comment type="similarity">
    <text evidence="1">Belongs to the RelE toxin family.</text>
</comment>
<dbReference type="Gene3D" id="3.30.2310.20">
    <property type="entry name" value="RelE-like"/>
    <property type="match status" value="1"/>
</dbReference>
<evidence type="ECO:0000256" key="1">
    <source>
        <dbReference type="ARBA" id="ARBA00006226"/>
    </source>
</evidence>
<gene>
    <name evidence="3" type="ORF">PU02_0624</name>
</gene>
<dbReference type="Proteomes" id="UP000057213">
    <property type="component" value="Chromosome"/>
</dbReference>
<reference evidence="3 4" key="1">
    <citation type="journal article" date="2015" name="Genome Announc.">
        <title>Complete Genome Sequence of Bartonella ancashensis Strain 20.00, Isolated from the Blood of a Patient with Verruga Peruana.</title>
        <authorList>
            <person name="Hang J."/>
            <person name="Mullins K.E."/>
            <person name="Clifford R.J."/>
            <person name="Onmus-Leone F."/>
            <person name="Yang Y."/>
            <person name="Jiang J."/>
            <person name="Leguia M."/>
            <person name="Kasper M.R."/>
            <person name="Maguina C."/>
            <person name="Lesho E.P."/>
            <person name="Jarman R.G."/>
            <person name="Richards A.L."/>
            <person name="Blazes D."/>
        </authorList>
    </citation>
    <scope>NUCLEOTIDE SEQUENCE [LARGE SCALE GENOMIC DNA]</scope>
    <source>
        <strain evidence="3 4">20.00</strain>
    </source>
</reference>